<gene>
    <name evidence="2" type="ORF">AMON00008_LOCUS9278</name>
</gene>
<feature type="compositionally biased region" description="Pro residues" evidence="1">
    <location>
        <begin position="229"/>
        <end position="242"/>
    </location>
</feature>
<organism evidence="2">
    <name type="scientific">Alexandrium monilatum</name>
    <dbReference type="NCBI Taxonomy" id="311494"/>
    <lineage>
        <taxon>Eukaryota</taxon>
        <taxon>Sar</taxon>
        <taxon>Alveolata</taxon>
        <taxon>Dinophyceae</taxon>
        <taxon>Gonyaulacales</taxon>
        <taxon>Pyrocystaceae</taxon>
        <taxon>Alexandrium</taxon>
    </lineage>
</organism>
<accession>A0A7S4Q3M1</accession>
<proteinExistence type="predicted"/>
<feature type="compositionally biased region" description="Low complexity" evidence="1">
    <location>
        <begin position="10"/>
        <end position="25"/>
    </location>
</feature>
<sequence>MGSRPSNLGAASEASAASAVAQPAANRSPSAAIPSTRPAEEARRTGGQWAMRRAHAYASGRPDELASTPLPRRRSGGAVTPSTFTPGSDSRPLSSLATPDADSAANSEAACSDGFDARQPVTTERRLVEARQRADDSLEALRLELKGFGGALAVRYASWPAGAAVEVMCAVGSAASSSQFEITQGGSVPARLVRYLAAENSFEVRLRDGSTRVVPAQRVRRVNSAARQPPRPPRPPTPELLS</sequence>
<evidence type="ECO:0000256" key="1">
    <source>
        <dbReference type="SAM" id="MobiDB-lite"/>
    </source>
</evidence>
<reference evidence="2" key="1">
    <citation type="submission" date="2021-01" db="EMBL/GenBank/DDBJ databases">
        <authorList>
            <person name="Corre E."/>
            <person name="Pelletier E."/>
            <person name="Niang G."/>
            <person name="Scheremetjew M."/>
            <person name="Finn R."/>
            <person name="Kale V."/>
            <person name="Holt S."/>
            <person name="Cochrane G."/>
            <person name="Meng A."/>
            <person name="Brown T."/>
            <person name="Cohen L."/>
        </authorList>
    </citation>
    <scope>NUCLEOTIDE SEQUENCE</scope>
    <source>
        <strain evidence="2">CCMP3105</strain>
    </source>
</reference>
<feature type="compositionally biased region" description="Polar residues" evidence="1">
    <location>
        <begin position="80"/>
        <end position="97"/>
    </location>
</feature>
<feature type="region of interest" description="Disordered" evidence="1">
    <location>
        <begin position="217"/>
        <end position="242"/>
    </location>
</feature>
<name>A0A7S4Q3M1_9DINO</name>
<feature type="region of interest" description="Disordered" evidence="1">
    <location>
        <begin position="1"/>
        <end position="118"/>
    </location>
</feature>
<dbReference type="AlphaFoldDB" id="A0A7S4Q3M1"/>
<dbReference type="EMBL" id="HBNR01014328">
    <property type="protein sequence ID" value="CAE4569659.1"/>
    <property type="molecule type" value="Transcribed_RNA"/>
</dbReference>
<evidence type="ECO:0000313" key="2">
    <source>
        <dbReference type="EMBL" id="CAE4569659.1"/>
    </source>
</evidence>
<protein>
    <submittedName>
        <fullName evidence="2">Uncharacterized protein</fullName>
    </submittedName>
</protein>